<dbReference type="Proteomes" id="UP000433652">
    <property type="component" value="Unassembled WGS sequence"/>
</dbReference>
<feature type="non-terminal residue" evidence="2">
    <location>
        <position position="1"/>
    </location>
</feature>
<protein>
    <submittedName>
        <fullName evidence="2">Uncharacterized protein</fullName>
    </submittedName>
</protein>
<accession>A0A6I4SQ54</accession>
<evidence type="ECO:0000256" key="1">
    <source>
        <dbReference type="SAM" id="MobiDB-lite"/>
    </source>
</evidence>
<dbReference type="EMBL" id="WTYM01000007">
    <property type="protein sequence ID" value="MXO57935.1"/>
    <property type="molecule type" value="Genomic_DNA"/>
</dbReference>
<reference evidence="2 3" key="1">
    <citation type="submission" date="2019-12" db="EMBL/GenBank/DDBJ databases">
        <title>Genomic-based taxomic classification of the family Erythrobacteraceae.</title>
        <authorList>
            <person name="Xu L."/>
        </authorList>
    </citation>
    <scope>NUCLEOTIDE SEQUENCE [LARGE SCALE GENOMIC DNA]</scope>
    <source>
        <strain evidence="2 3">MCCC 1K01500</strain>
    </source>
</reference>
<organism evidence="2 3">
    <name type="scientific">Croceibacterium salegens</name>
    <dbReference type="NCBI Taxonomy" id="1737568"/>
    <lineage>
        <taxon>Bacteria</taxon>
        <taxon>Pseudomonadati</taxon>
        <taxon>Pseudomonadota</taxon>
        <taxon>Alphaproteobacteria</taxon>
        <taxon>Sphingomonadales</taxon>
        <taxon>Erythrobacteraceae</taxon>
        <taxon>Croceibacterium</taxon>
    </lineage>
</organism>
<proteinExistence type="predicted"/>
<sequence length="151" mass="16245">LEISSDEEARAQLVSNGAEAEGPLGGIFAVPQRPSWEGPESGRVESAARPSSVASLDGKIETVSAMVQVDRSPAGELPLQISSDAFVSVRLADLISLFEDRMERPLFVWLKSSTYAKEYVTFDTLKAAGIDVRYDVETRQVSLSIASEAAP</sequence>
<feature type="region of interest" description="Disordered" evidence="1">
    <location>
        <begin position="1"/>
        <end position="52"/>
    </location>
</feature>
<gene>
    <name evidence="2" type="ORF">GRI89_00025</name>
</gene>
<evidence type="ECO:0000313" key="3">
    <source>
        <dbReference type="Proteomes" id="UP000433652"/>
    </source>
</evidence>
<comment type="caution">
    <text evidence="2">The sequence shown here is derived from an EMBL/GenBank/DDBJ whole genome shotgun (WGS) entry which is preliminary data.</text>
</comment>
<name>A0A6I4SQ54_9SPHN</name>
<evidence type="ECO:0000313" key="2">
    <source>
        <dbReference type="EMBL" id="MXO57935.1"/>
    </source>
</evidence>
<keyword evidence="3" id="KW-1185">Reference proteome</keyword>
<dbReference type="AlphaFoldDB" id="A0A6I4SQ54"/>